<dbReference type="Pfam" id="PF00042">
    <property type="entry name" value="Globin"/>
    <property type="match status" value="1"/>
</dbReference>
<evidence type="ECO:0000256" key="10">
    <source>
        <dbReference type="ARBA" id="ARBA00044549"/>
    </source>
</evidence>
<comment type="subcellular location">
    <subcellularLocation>
        <location evidence="2">Cytoplasm</location>
        <location evidence="2">Cytosol</location>
    </subcellularLocation>
    <subcellularLocation>
        <location evidence="1">Mitochondrion matrix</location>
    </subcellularLocation>
</comment>
<evidence type="ECO:0000256" key="3">
    <source>
        <dbReference type="ARBA" id="ARBA00008705"/>
    </source>
</evidence>
<protein>
    <recommendedName>
        <fullName evidence="10">Nitrite reductase</fullName>
    </recommendedName>
</protein>
<evidence type="ECO:0000256" key="9">
    <source>
        <dbReference type="ARBA" id="ARBA00023128"/>
    </source>
</evidence>
<dbReference type="Proteomes" id="UP001166093">
    <property type="component" value="Unassembled WGS sequence"/>
</dbReference>
<comment type="similarity">
    <text evidence="3 14">Belongs to the globin family.</text>
</comment>
<evidence type="ECO:0000256" key="4">
    <source>
        <dbReference type="ARBA" id="ARBA00022490"/>
    </source>
</evidence>
<keyword evidence="5 14" id="KW-0349">Heme</keyword>
<feature type="domain" description="Globin" evidence="15">
    <location>
        <begin position="7"/>
        <end position="163"/>
    </location>
</feature>
<keyword evidence="7" id="KW-0560">Oxidoreductase</keyword>
<evidence type="ECO:0000313" key="17">
    <source>
        <dbReference type="Proteomes" id="UP001166093"/>
    </source>
</evidence>
<evidence type="ECO:0000256" key="1">
    <source>
        <dbReference type="ARBA" id="ARBA00004305"/>
    </source>
</evidence>
<dbReference type="InterPro" id="IPR012292">
    <property type="entry name" value="Globin/Proto"/>
</dbReference>
<evidence type="ECO:0000256" key="2">
    <source>
        <dbReference type="ARBA" id="ARBA00004514"/>
    </source>
</evidence>
<evidence type="ECO:0000256" key="8">
    <source>
        <dbReference type="ARBA" id="ARBA00023004"/>
    </source>
</evidence>
<evidence type="ECO:0000256" key="13">
    <source>
        <dbReference type="ARBA" id="ARBA00048118"/>
    </source>
</evidence>
<evidence type="ECO:0000256" key="11">
    <source>
        <dbReference type="ARBA" id="ARBA00045651"/>
    </source>
</evidence>
<dbReference type="Gene3D" id="1.10.490.10">
    <property type="entry name" value="Globins"/>
    <property type="match status" value="1"/>
</dbReference>
<dbReference type="PANTHER" id="PTHR46458:SF19">
    <property type="entry name" value="NEUROGLOBIN"/>
    <property type="match status" value="1"/>
</dbReference>
<feature type="non-terminal residue" evidence="16">
    <location>
        <position position="171"/>
    </location>
</feature>
<organism evidence="16 17">
    <name type="scientific">Polyodon spathula</name>
    <name type="common">North American paddlefish</name>
    <name type="synonym">Squalus spathula</name>
    <dbReference type="NCBI Taxonomy" id="7913"/>
    <lineage>
        <taxon>Eukaryota</taxon>
        <taxon>Metazoa</taxon>
        <taxon>Chordata</taxon>
        <taxon>Craniata</taxon>
        <taxon>Vertebrata</taxon>
        <taxon>Euteleostomi</taxon>
        <taxon>Actinopterygii</taxon>
        <taxon>Chondrostei</taxon>
        <taxon>Acipenseriformes</taxon>
        <taxon>Polyodontidae</taxon>
        <taxon>Polyodon</taxon>
    </lineage>
</organism>
<dbReference type="InterPro" id="IPR009050">
    <property type="entry name" value="Globin-like_sf"/>
</dbReference>
<evidence type="ECO:0000313" key="16">
    <source>
        <dbReference type="EMBL" id="MBN3282706.1"/>
    </source>
</evidence>
<evidence type="ECO:0000256" key="12">
    <source>
        <dbReference type="ARBA" id="ARBA00046401"/>
    </source>
</evidence>
<dbReference type="InterPro" id="IPR050532">
    <property type="entry name" value="Globin-like_OT"/>
</dbReference>
<gene>
    <name evidence="16" type="primary">Ngb_2</name>
    <name evidence="16" type="ORF">GTO93_0022355</name>
</gene>
<evidence type="ECO:0000256" key="14">
    <source>
        <dbReference type="RuleBase" id="RU000356"/>
    </source>
</evidence>
<comment type="function">
    <text evidence="11">Monomeric globin with a bis-histidyl six-coordinate heme-iron atom through which it can bind dioxygen, carbon monoxide and nitric oxide. Could help transport oxygen and increase its availability to the metabolically active neuronal tissues, though its low quantity in tissues as well as its high affinity for dioxygen, which may limit its oxygen-releasing ability, argue against it. The ferrous/deoxygenated form exhibits a nitrite reductase activity and it could produce nitric oxide which in turn inhibits cellular respiration in response to hypoxia. In its ferrous/deoxygenated state, it may also exhibit GDI (Guanine nucleotide Dissociation Inhibitor) activity toward heterotrimeric G-alpha proteins, thereby regulating signal transduction to facilitate neuroprotective responses in the wake of hypoxia and associated oxidative stress.</text>
</comment>
<dbReference type="PANTHER" id="PTHR46458">
    <property type="entry name" value="BLR2807 PROTEIN"/>
    <property type="match status" value="1"/>
</dbReference>
<dbReference type="SUPFAM" id="SSF46458">
    <property type="entry name" value="Globin-like"/>
    <property type="match status" value="1"/>
</dbReference>
<feature type="non-terminal residue" evidence="16">
    <location>
        <position position="1"/>
    </location>
</feature>
<evidence type="ECO:0000256" key="7">
    <source>
        <dbReference type="ARBA" id="ARBA00023002"/>
    </source>
</evidence>
<keyword evidence="9" id="KW-0496">Mitochondrion</keyword>
<comment type="caution">
    <text evidence="16">The sequence shown here is derived from an EMBL/GenBank/DDBJ whole genome shotgun (WGS) entry which is preliminary data.</text>
</comment>
<evidence type="ECO:0000256" key="6">
    <source>
        <dbReference type="ARBA" id="ARBA00022723"/>
    </source>
</evidence>
<keyword evidence="14" id="KW-0561">Oxygen transport</keyword>
<reference evidence="16" key="1">
    <citation type="journal article" date="2021" name="Cell">
        <title>Tracing the genetic footprints of vertebrate landing in non-teleost ray-finned fishes.</title>
        <authorList>
            <person name="Bi X."/>
            <person name="Wang K."/>
            <person name="Yang L."/>
            <person name="Pan H."/>
            <person name="Jiang H."/>
            <person name="Wei Q."/>
            <person name="Fang M."/>
            <person name="Yu H."/>
            <person name="Zhu C."/>
            <person name="Cai Y."/>
            <person name="He Y."/>
            <person name="Gan X."/>
            <person name="Zeng H."/>
            <person name="Yu D."/>
            <person name="Zhu Y."/>
            <person name="Jiang H."/>
            <person name="Qiu Q."/>
            <person name="Yang H."/>
            <person name="Zhang Y.E."/>
            <person name="Wang W."/>
            <person name="Zhu M."/>
            <person name="He S."/>
            <person name="Zhang G."/>
        </authorList>
    </citation>
    <scope>NUCLEOTIDE SEQUENCE</scope>
    <source>
        <strain evidence="16">Pddl_001</strain>
    </source>
</reference>
<evidence type="ECO:0000256" key="5">
    <source>
        <dbReference type="ARBA" id="ARBA00022617"/>
    </source>
</evidence>
<keyword evidence="4" id="KW-0963">Cytoplasm</keyword>
<comment type="subunit">
    <text evidence="12">Monomer. Homodimers and homotetramers. Mainly monomeric but also detected as part of homodimers and homotetramers.</text>
</comment>
<comment type="catalytic activity">
    <reaction evidence="13">
        <text>Fe(III)-heme b-[protein] + nitric oxide + H2O = Fe(II)-heme b-[protein] + nitrite + 2 H(+)</text>
        <dbReference type="Rhea" id="RHEA:77711"/>
        <dbReference type="Rhea" id="RHEA-COMP:18975"/>
        <dbReference type="Rhea" id="RHEA-COMP:18976"/>
        <dbReference type="ChEBI" id="CHEBI:15377"/>
        <dbReference type="ChEBI" id="CHEBI:15378"/>
        <dbReference type="ChEBI" id="CHEBI:16301"/>
        <dbReference type="ChEBI" id="CHEBI:16480"/>
        <dbReference type="ChEBI" id="CHEBI:55376"/>
        <dbReference type="ChEBI" id="CHEBI:60344"/>
    </reaction>
    <physiologicalReaction direction="right-to-left" evidence="13">
        <dbReference type="Rhea" id="RHEA:77713"/>
    </physiologicalReaction>
</comment>
<keyword evidence="6" id="KW-0479">Metal-binding</keyword>
<proteinExistence type="inferred from homology"/>
<keyword evidence="14" id="KW-0813">Transport</keyword>
<keyword evidence="17" id="KW-1185">Reference proteome</keyword>
<dbReference type="PROSITE" id="PS01033">
    <property type="entry name" value="GLOBIN"/>
    <property type="match status" value="1"/>
</dbReference>
<name>A0ABS2Y7M9_POLSP</name>
<accession>A0ABS2Y7M9</accession>
<evidence type="ECO:0000259" key="15">
    <source>
        <dbReference type="PROSITE" id="PS01033"/>
    </source>
</evidence>
<dbReference type="InterPro" id="IPR000971">
    <property type="entry name" value="Globin"/>
</dbReference>
<sequence>MEQGEKSLTAKDKGLIRDSWERLGKNKLPHGTVMFARLFELDPELLKLFHYNTAFTSAQECLSSPEFIDHISKVMLVIDAAVSHLDDLQSLAEYLVNLGRKHQAVGVKTQSFNVMPLFCVKAVGESLLYMLERSLGPGYSTELRDAWVTLYAIVVKTMSSGWTENGENKSD</sequence>
<dbReference type="EMBL" id="JAAWVQ010119915">
    <property type="protein sequence ID" value="MBN3282706.1"/>
    <property type="molecule type" value="Genomic_DNA"/>
</dbReference>
<keyword evidence="8" id="KW-0408">Iron</keyword>